<evidence type="ECO:0000256" key="1">
    <source>
        <dbReference type="ARBA" id="ARBA00008361"/>
    </source>
</evidence>
<accession>A0ABD3IEM9</accession>
<comment type="caution">
    <text evidence="5">The sequence shown here is derived from an EMBL/GenBank/DDBJ whole genome shotgun (WGS) entry which is preliminary data.</text>
</comment>
<protein>
    <recommendedName>
        <fullName evidence="4">Methyltransferase type 11 domain-containing protein</fullName>
    </recommendedName>
</protein>
<dbReference type="SUPFAM" id="SSF53335">
    <property type="entry name" value="S-adenosyl-L-methionine-dependent methyltransferases"/>
    <property type="match status" value="1"/>
</dbReference>
<dbReference type="Gene3D" id="3.40.50.150">
    <property type="entry name" value="Vaccinia Virus protein VP39"/>
    <property type="match status" value="1"/>
</dbReference>
<evidence type="ECO:0000259" key="4">
    <source>
        <dbReference type="Pfam" id="PF08241"/>
    </source>
</evidence>
<dbReference type="GO" id="GO:0032259">
    <property type="term" value="P:methylation"/>
    <property type="evidence" value="ECO:0007669"/>
    <property type="project" value="UniProtKB-KW"/>
</dbReference>
<dbReference type="Proteomes" id="UP001633002">
    <property type="component" value="Unassembled WGS sequence"/>
</dbReference>
<name>A0ABD3IEM9_9MARC</name>
<reference evidence="5 6" key="1">
    <citation type="submission" date="2024-09" db="EMBL/GenBank/DDBJ databases">
        <title>Chromosome-scale assembly of Riccia sorocarpa.</title>
        <authorList>
            <person name="Paukszto L."/>
        </authorList>
    </citation>
    <scope>NUCLEOTIDE SEQUENCE [LARGE SCALE GENOMIC DNA]</scope>
    <source>
        <strain evidence="5">LP-2024</strain>
        <tissue evidence="5">Aerial parts of the thallus</tissue>
    </source>
</reference>
<keyword evidence="3" id="KW-0808">Transferase</keyword>
<dbReference type="Pfam" id="PF08241">
    <property type="entry name" value="Methyltransf_11"/>
    <property type="match status" value="1"/>
</dbReference>
<dbReference type="AlphaFoldDB" id="A0ABD3IEM9"/>
<dbReference type="InterPro" id="IPR051419">
    <property type="entry name" value="Lys/N-term_MeTrsfase_sf"/>
</dbReference>
<evidence type="ECO:0000313" key="5">
    <source>
        <dbReference type="EMBL" id="KAL3700885.1"/>
    </source>
</evidence>
<dbReference type="GO" id="GO:0008168">
    <property type="term" value="F:methyltransferase activity"/>
    <property type="evidence" value="ECO:0007669"/>
    <property type="project" value="UniProtKB-KW"/>
</dbReference>
<dbReference type="PANTHER" id="PTHR12176">
    <property type="entry name" value="SAM-DEPENDENT METHYLTRANSFERASE SUPERFAMILY PROTEIN"/>
    <property type="match status" value="1"/>
</dbReference>
<dbReference type="EMBL" id="JBJQOH010000001">
    <property type="protein sequence ID" value="KAL3700885.1"/>
    <property type="molecule type" value="Genomic_DNA"/>
</dbReference>
<sequence>MVNNSYQDIVNIDISHVLIDAMMKKYEDVPQLQYMRLDVREMKLFKDSSFDSILGKGMFDSLMCGARASAPYNVARMLEEGPDMNWSIVLHGIPRPGLTRASMSRVITDPVLLSNDGIVDPQFALEDHDLHYVYVCTKDWK</sequence>
<evidence type="ECO:0000313" key="6">
    <source>
        <dbReference type="Proteomes" id="UP001633002"/>
    </source>
</evidence>
<keyword evidence="6" id="KW-1185">Reference proteome</keyword>
<evidence type="ECO:0000256" key="2">
    <source>
        <dbReference type="ARBA" id="ARBA00022603"/>
    </source>
</evidence>
<organism evidence="5 6">
    <name type="scientific">Riccia sorocarpa</name>
    <dbReference type="NCBI Taxonomy" id="122646"/>
    <lineage>
        <taxon>Eukaryota</taxon>
        <taxon>Viridiplantae</taxon>
        <taxon>Streptophyta</taxon>
        <taxon>Embryophyta</taxon>
        <taxon>Marchantiophyta</taxon>
        <taxon>Marchantiopsida</taxon>
        <taxon>Marchantiidae</taxon>
        <taxon>Marchantiales</taxon>
        <taxon>Ricciaceae</taxon>
        <taxon>Riccia</taxon>
    </lineage>
</organism>
<dbReference type="InterPro" id="IPR029063">
    <property type="entry name" value="SAM-dependent_MTases_sf"/>
</dbReference>
<feature type="domain" description="Methyltransferase type 11" evidence="4">
    <location>
        <begin position="6"/>
        <end position="79"/>
    </location>
</feature>
<gene>
    <name evidence="5" type="ORF">R1sor_018907</name>
</gene>
<proteinExistence type="inferred from homology"/>
<keyword evidence="2" id="KW-0489">Methyltransferase</keyword>
<dbReference type="InterPro" id="IPR013216">
    <property type="entry name" value="Methyltransf_11"/>
</dbReference>
<dbReference type="PANTHER" id="PTHR12176:SF79">
    <property type="entry name" value="METHYLTRANSFERASE TYPE 11 DOMAIN-CONTAINING PROTEIN"/>
    <property type="match status" value="1"/>
</dbReference>
<comment type="similarity">
    <text evidence="1">Belongs to the methyltransferase superfamily.</text>
</comment>
<evidence type="ECO:0000256" key="3">
    <source>
        <dbReference type="ARBA" id="ARBA00022679"/>
    </source>
</evidence>